<dbReference type="EMBL" id="CP095075">
    <property type="protein sequence ID" value="UOR11487.1"/>
    <property type="molecule type" value="Genomic_DNA"/>
</dbReference>
<dbReference type="InterPro" id="IPR000700">
    <property type="entry name" value="PAS-assoc_C"/>
</dbReference>
<dbReference type="PROSITE" id="PS50113">
    <property type="entry name" value="PAC"/>
    <property type="match status" value="1"/>
</dbReference>
<dbReference type="PROSITE" id="PS50045">
    <property type="entry name" value="SIGMA54_INTERACT_4"/>
    <property type="match status" value="1"/>
</dbReference>
<dbReference type="InterPro" id="IPR030828">
    <property type="entry name" value="HTH_TyrR"/>
</dbReference>
<dbReference type="InterPro" id="IPR000014">
    <property type="entry name" value="PAS"/>
</dbReference>
<dbReference type="SUPFAM" id="SSF52540">
    <property type="entry name" value="P-loop containing nucleoside triphosphate hydrolases"/>
    <property type="match status" value="1"/>
</dbReference>
<dbReference type="CDD" id="cd00130">
    <property type="entry name" value="PAS"/>
    <property type="match status" value="1"/>
</dbReference>
<keyword evidence="7" id="KW-0175">Coiled coil</keyword>
<gene>
    <name evidence="11" type="ORF">MUO15_18130</name>
</gene>
<dbReference type="Pfam" id="PF00989">
    <property type="entry name" value="PAS"/>
    <property type="match status" value="1"/>
</dbReference>
<evidence type="ECO:0000313" key="11">
    <source>
        <dbReference type="EMBL" id="UOR11487.1"/>
    </source>
</evidence>
<keyword evidence="12" id="KW-1185">Reference proteome</keyword>
<accession>A0ABY4HAK8</accession>
<dbReference type="Gene3D" id="3.40.50.300">
    <property type="entry name" value="P-loop containing nucleotide triphosphate hydrolases"/>
    <property type="match status" value="1"/>
</dbReference>
<dbReference type="InterPro" id="IPR002078">
    <property type="entry name" value="Sigma_54_int"/>
</dbReference>
<dbReference type="PROSITE" id="PS00688">
    <property type="entry name" value="SIGMA54_INTERACT_3"/>
    <property type="match status" value="1"/>
</dbReference>
<dbReference type="InterPro" id="IPR027417">
    <property type="entry name" value="P-loop_NTPase"/>
</dbReference>
<dbReference type="InterPro" id="IPR025662">
    <property type="entry name" value="Sigma_54_int_dom_ATP-bd_1"/>
</dbReference>
<dbReference type="SMART" id="SM00382">
    <property type="entry name" value="AAA"/>
    <property type="match status" value="1"/>
</dbReference>
<dbReference type="PROSITE" id="PS00675">
    <property type="entry name" value="SIGMA54_INTERACT_1"/>
    <property type="match status" value="1"/>
</dbReference>
<dbReference type="InterPro" id="IPR009057">
    <property type="entry name" value="Homeodomain-like_sf"/>
</dbReference>
<evidence type="ECO:0000256" key="5">
    <source>
        <dbReference type="ARBA" id="ARBA00023163"/>
    </source>
</evidence>
<proteinExistence type="predicted"/>
<dbReference type="Pfam" id="PF00158">
    <property type="entry name" value="Sigma54_activat"/>
    <property type="match status" value="1"/>
</dbReference>
<evidence type="ECO:0000256" key="2">
    <source>
        <dbReference type="ARBA" id="ARBA00022797"/>
    </source>
</evidence>
<organism evidence="11 12">
    <name type="scientific">Halobacillus amylolyticus</name>
    <dbReference type="NCBI Taxonomy" id="2932259"/>
    <lineage>
        <taxon>Bacteria</taxon>
        <taxon>Bacillati</taxon>
        <taxon>Bacillota</taxon>
        <taxon>Bacilli</taxon>
        <taxon>Bacillales</taxon>
        <taxon>Bacillaceae</taxon>
        <taxon>Halobacillus</taxon>
    </lineage>
</organism>
<dbReference type="Pfam" id="PF18024">
    <property type="entry name" value="HTH_50"/>
    <property type="match status" value="1"/>
</dbReference>
<protein>
    <recommendedName>
        <fullName evidence="6">HTH-type transcriptional regulatory protein TyrR</fullName>
    </recommendedName>
</protein>
<keyword evidence="2" id="KW-0058">Aromatic hydrocarbons catabolism</keyword>
<feature type="domain" description="PAS" evidence="9">
    <location>
        <begin position="105"/>
        <end position="150"/>
    </location>
</feature>
<dbReference type="Proteomes" id="UP000830326">
    <property type="component" value="Chromosome"/>
</dbReference>
<dbReference type="PANTHER" id="PTHR32071">
    <property type="entry name" value="TRANSCRIPTIONAL REGULATORY PROTEIN"/>
    <property type="match status" value="1"/>
</dbReference>
<evidence type="ECO:0000256" key="6">
    <source>
        <dbReference type="ARBA" id="ARBA00029500"/>
    </source>
</evidence>
<evidence type="ECO:0000259" key="8">
    <source>
        <dbReference type="PROSITE" id="PS50045"/>
    </source>
</evidence>
<dbReference type="InterPro" id="IPR003593">
    <property type="entry name" value="AAA+_ATPase"/>
</dbReference>
<dbReference type="NCBIfam" id="TIGR00229">
    <property type="entry name" value="sensory_box"/>
    <property type="match status" value="1"/>
</dbReference>
<keyword evidence="1" id="KW-0547">Nucleotide-binding</keyword>
<dbReference type="RefSeq" id="WP_245031511.1">
    <property type="nucleotide sequence ID" value="NZ_CP095075.1"/>
</dbReference>
<dbReference type="Gene3D" id="3.30.450.20">
    <property type="entry name" value="PAS domain"/>
    <property type="match status" value="1"/>
</dbReference>
<dbReference type="Gene3D" id="1.10.8.60">
    <property type="match status" value="1"/>
</dbReference>
<dbReference type="InterPro" id="IPR058031">
    <property type="entry name" value="AAA_lid_NorR"/>
</dbReference>
<feature type="domain" description="PAC" evidence="10">
    <location>
        <begin position="172"/>
        <end position="224"/>
    </location>
</feature>
<dbReference type="SUPFAM" id="SSF46689">
    <property type="entry name" value="Homeodomain-like"/>
    <property type="match status" value="1"/>
</dbReference>
<evidence type="ECO:0000256" key="7">
    <source>
        <dbReference type="SAM" id="Coils"/>
    </source>
</evidence>
<evidence type="ECO:0000256" key="1">
    <source>
        <dbReference type="ARBA" id="ARBA00022741"/>
    </source>
</evidence>
<evidence type="ECO:0000259" key="9">
    <source>
        <dbReference type="PROSITE" id="PS50112"/>
    </source>
</evidence>
<dbReference type="InterPro" id="IPR035965">
    <property type="entry name" value="PAS-like_dom_sf"/>
</dbReference>
<dbReference type="PANTHER" id="PTHR32071:SF57">
    <property type="entry name" value="C4-DICARBOXYLATE TRANSPORT TRANSCRIPTIONAL REGULATORY PROTEIN DCTD"/>
    <property type="match status" value="1"/>
</dbReference>
<evidence type="ECO:0000256" key="4">
    <source>
        <dbReference type="ARBA" id="ARBA00023015"/>
    </source>
</evidence>
<evidence type="ECO:0000313" key="12">
    <source>
        <dbReference type="Proteomes" id="UP000830326"/>
    </source>
</evidence>
<dbReference type="SUPFAM" id="SSF55785">
    <property type="entry name" value="PYP-like sensor domain (PAS domain)"/>
    <property type="match status" value="1"/>
</dbReference>
<sequence>MILIEVVEQIPLPAVVINQDGLVLSYNHLMESSLQGGMARGISLQGAFSRWETSAHSKIIMAESKGKRFVFIEGPLDGTNDVLLIGTETSELSALVNENKELKNLTRELDAIIENSYDGIYITDHTGVTWKTNSAIERITGIPKEYYIGKHVDALIKRGILKSSVTPKVVKQRRTVSLVQDNYAGKETLITGTPVFNEEGDVEKVVTNIRDLSDLNELQAELSKMNKLNDKYKKELDLLKNKSDRLDGIVVNSERMKMIYDTADRIADVDATVLILGQTGVGKDILAKHIFTNSVRSKEGEFIKINCGAIPADLLESELFGYDRGAFTGANRQGKPGMFEMADKGVLFLDEIGELPLMLQVKLLRVLQENEIQRIGGTKPRKIDVRIIAATNRNLKDMVEKGDFREDLYYRLNVLPIFIPPLKERRDDILPLIQTFLKQANEKYHMSKKIDSKLKDFFFTYDWPGNLRELSNLIERLVVTTPTDIIQLENLPSEYSESNETVAGPASIVSLKEATEMAEAKVLRLAVEKYQNTYEMAKALETSQPTIVRKLKKYNLNCKKGEGHE</sequence>
<dbReference type="InterPro" id="IPR025944">
    <property type="entry name" value="Sigma_54_int_dom_CS"/>
</dbReference>
<evidence type="ECO:0000259" key="10">
    <source>
        <dbReference type="PROSITE" id="PS50113"/>
    </source>
</evidence>
<name>A0ABY4HAK8_9BACI</name>
<dbReference type="PROSITE" id="PS50112">
    <property type="entry name" value="PAS"/>
    <property type="match status" value="1"/>
</dbReference>
<dbReference type="InterPro" id="IPR013767">
    <property type="entry name" value="PAS_fold"/>
</dbReference>
<dbReference type="CDD" id="cd00009">
    <property type="entry name" value="AAA"/>
    <property type="match status" value="1"/>
</dbReference>
<reference evidence="11" key="1">
    <citation type="submission" date="2022-04" db="EMBL/GenBank/DDBJ databases">
        <title>Halobacillus sp. isolated from saltern.</title>
        <authorList>
            <person name="Won M."/>
            <person name="Lee C.-M."/>
            <person name="Woen H.-Y."/>
            <person name="Kwon S.-W."/>
        </authorList>
    </citation>
    <scope>NUCLEOTIDE SEQUENCE</scope>
    <source>
        <strain evidence="11">SSHM10-5</strain>
    </source>
</reference>
<keyword evidence="3" id="KW-0067">ATP-binding</keyword>
<dbReference type="Gene3D" id="1.10.10.60">
    <property type="entry name" value="Homeodomain-like"/>
    <property type="match status" value="1"/>
</dbReference>
<dbReference type="SMART" id="SM00091">
    <property type="entry name" value="PAS"/>
    <property type="match status" value="1"/>
</dbReference>
<keyword evidence="4" id="KW-0805">Transcription regulation</keyword>
<dbReference type="Pfam" id="PF25601">
    <property type="entry name" value="AAA_lid_14"/>
    <property type="match status" value="1"/>
</dbReference>
<keyword evidence="5" id="KW-0804">Transcription</keyword>
<evidence type="ECO:0000256" key="3">
    <source>
        <dbReference type="ARBA" id="ARBA00022840"/>
    </source>
</evidence>
<feature type="domain" description="Sigma-54 factor interaction" evidence="8">
    <location>
        <begin position="249"/>
        <end position="479"/>
    </location>
</feature>
<feature type="coiled-coil region" evidence="7">
    <location>
        <begin position="215"/>
        <end position="249"/>
    </location>
</feature>